<dbReference type="RefSeq" id="WP_039105459.1">
    <property type="nucleotide sequence ID" value="NZ_CALYQC010000013.1"/>
</dbReference>
<sequence length="294" mass="32752">MEQTIQTKYPIVLVHGLFGFDKIKGYPYFYDIPERLRELGLTVFTPAVSAANKTEKRGKQLSSEISKILKKTKAKKVNLIGHCQGAPTCRYVAAESPKLVASVTSVNGANYGSEIADLVIDALDGKIIGDKATKIINLFLSFLGLFSTKPFLPQDFYEATKSLTTKETEEFNKKYPQGLPQTWGGEGKELESNGIYYYSWSGIINSKKILAEGLNNLDPSHTIMYALSKLFSNEKDQNDGFVGRFSSHLGQVIKSDYPMDHLDAINQIHGIHPNSLDPVQLYIDHAKRLQEKGL</sequence>
<dbReference type="KEGG" id="fpp:FPB0191_01808"/>
<evidence type="ECO:0000313" key="5">
    <source>
        <dbReference type="Proteomes" id="UP000247838"/>
    </source>
</evidence>
<name>A0A0A7S278_FRIPE</name>
<evidence type="ECO:0000259" key="1">
    <source>
        <dbReference type="Pfam" id="PF00561"/>
    </source>
</evidence>
<protein>
    <submittedName>
        <fullName evidence="2">Putative acetyltransferase or hydrolase with the alpha/beta hydrolase fold</fullName>
        <ecNumber evidence="2">3.1.1.3</ecNumber>
    </submittedName>
    <submittedName>
        <fullName evidence="3">Triacylglycerol lipase</fullName>
    </submittedName>
</protein>
<dbReference type="EC" id="3.1.1.3" evidence="2"/>
<reference evidence="3 5" key="2">
    <citation type="submission" date="2018-05" db="EMBL/GenBank/DDBJ databases">
        <title>Reference genomes for bee gut microbiota database.</title>
        <authorList>
            <person name="Ellegaard K.M."/>
        </authorList>
    </citation>
    <scope>NUCLEOTIDE SEQUENCE [LARGE SCALE GENOMIC DNA]</scope>
    <source>
        <strain evidence="3 5">ESL0167</strain>
    </source>
</reference>
<dbReference type="InterPro" id="IPR000073">
    <property type="entry name" value="AB_hydrolase_1"/>
</dbReference>
<dbReference type="EMBL" id="CP009056">
    <property type="protein sequence ID" value="AJA45624.1"/>
    <property type="molecule type" value="Genomic_DNA"/>
</dbReference>
<feature type="domain" description="AB hydrolase-1" evidence="1">
    <location>
        <begin position="9"/>
        <end position="235"/>
    </location>
</feature>
<dbReference type="GO" id="GO:0004806">
    <property type="term" value="F:triacylglycerol lipase activity"/>
    <property type="evidence" value="ECO:0007669"/>
    <property type="project" value="UniProtKB-EC"/>
</dbReference>
<dbReference type="SUPFAM" id="SSF53474">
    <property type="entry name" value="alpha/beta-Hydrolases"/>
    <property type="match status" value="1"/>
</dbReference>
<dbReference type="EMBL" id="QGLM01000017">
    <property type="protein sequence ID" value="PXY95019.1"/>
    <property type="molecule type" value="Genomic_DNA"/>
</dbReference>
<dbReference type="Gene3D" id="3.40.50.1820">
    <property type="entry name" value="alpha/beta hydrolase"/>
    <property type="match status" value="1"/>
</dbReference>
<evidence type="ECO:0000313" key="2">
    <source>
        <dbReference type="EMBL" id="AJA45624.1"/>
    </source>
</evidence>
<gene>
    <name evidence="3" type="ORF">DKK76_08495</name>
    <name evidence="2" type="ORF">FPB0191_01808</name>
</gene>
<dbReference type="AlphaFoldDB" id="A0A0A7S278"/>
<proteinExistence type="predicted"/>
<dbReference type="GO" id="GO:0016740">
    <property type="term" value="F:transferase activity"/>
    <property type="evidence" value="ECO:0007669"/>
    <property type="project" value="UniProtKB-KW"/>
</dbReference>
<keyword evidence="4" id="KW-1185">Reference proteome</keyword>
<keyword evidence="2" id="KW-0378">Hydrolase</keyword>
<accession>A0A0A7S278</accession>
<dbReference type="STRING" id="1267021.FPB0191_01808"/>
<dbReference type="Proteomes" id="UP000247838">
    <property type="component" value="Unassembled WGS sequence"/>
</dbReference>
<evidence type="ECO:0000313" key="3">
    <source>
        <dbReference type="EMBL" id="PXY95019.1"/>
    </source>
</evidence>
<dbReference type="Pfam" id="PF00561">
    <property type="entry name" value="Abhydrolase_1"/>
    <property type="match status" value="1"/>
</dbReference>
<dbReference type="OrthoDB" id="2004167at2"/>
<dbReference type="HOGENOM" id="CLU_062016_0_0_6"/>
<dbReference type="InterPro" id="IPR029058">
    <property type="entry name" value="AB_hydrolase_fold"/>
</dbReference>
<organism evidence="2 4">
    <name type="scientific">Frischella perrara</name>
    <dbReference type="NCBI Taxonomy" id="1267021"/>
    <lineage>
        <taxon>Bacteria</taxon>
        <taxon>Pseudomonadati</taxon>
        <taxon>Pseudomonadota</taxon>
        <taxon>Gammaproteobacteria</taxon>
        <taxon>Orbales</taxon>
        <taxon>Orbaceae</taxon>
        <taxon>Frischella</taxon>
    </lineage>
</organism>
<keyword evidence="2" id="KW-0808">Transferase</keyword>
<reference evidence="2 4" key="1">
    <citation type="journal article" date="2014" name="Appl. Environ. Microbiol.">
        <title>Gut symbionts from distinct hosts exhibit genotoxic activity via divergent colibactin biosynthetic pathways.</title>
        <authorList>
            <person name="Engel P."/>
            <person name="Vizcaino M.I."/>
            <person name="Crawford J.M."/>
        </authorList>
    </citation>
    <scope>NUCLEOTIDE SEQUENCE [LARGE SCALE GENOMIC DNA]</scope>
    <source>
        <strain evidence="2 4">PEB0191</strain>
    </source>
</reference>
<dbReference type="Proteomes" id="UP000030901">
    <property type="component" value="Chromosome"/>
</dbReference>
<evidence type="ECO:0000313" key="4">
    <source>
        <dbReference type="Proteomes" id="UP000030901"/>
    </source>
</evidence>